<accession>A0A2U1S685</accession>
<dbReference type="Gene3D" id="3.90.550.10">
    <property type="entry name" value="Spore Coat Polysaccharide Biosynthesis Protein SpsA, Chain A"/>
    <property type="match status" value="1"/>
</dbReference>
<keyword evidence="1" id="KW-1133">Transmembrane helix</keyword>
<dbReference type="PANTHER" id="PTHR43179">
    <property type="entry name" value="RHAMNOSYLTRANSFERASE WBBL"/>
    <property type="match status" value="1"/>
</dbReference>
<dbReference type="InterPro" id="IPR029044">
    <property type="entry name" value="Nucleotide-diphossugar_trans"/>
</dbReference>
<dbReference type="AlphaFoldDB" id="A0A2U1S685"/>
<reference evidence="3 4" key="1">
    <citation type="submission" date="2017-03" db="EMBL/GenBank/DDBJ databases">
        <title>Genome sequence of Methanobrevibacter wosei.</title>
        <authorList>
            <person name="Poehlein A."/>
            <person name="Seedorf H."/>
            <person name="Daniel R."/>
        </authorList>
    </citation>
    <scope>NUCLEOTIDE SEQUENCE [LARGE SCALE GENOMIC DNA]</scope>
    <source>
        <strain evidence="3 4">DSM 11979</strain>
    </source>
</reference>
<feature type="transmembrane region" description="Helical" evidence="1">
    <location>
        <begin position="254"/>
        <end position="272"/>
    </location>
</feature>
<dbReference type="GO" id="GO:0016757">
    <property type="term" value="F:glycosyltransferase activity"/>
    <property type="evidence" value="ECO:0007669"/>
    <property type="project" value="UniProtKB-KW"/>
</dbReference>
<comment type="caution">
    <text evidence="3">The sequence shown here is derived from an EMBL/GenBank/DDBJ whole genome shotgun (WGS) entry which is preliminary data.</text>
</comment>
<dbReference type="Proteomes" id="UP000245577">
    <property type="component" value="Unassembled WGS sequence"/>
</dbReference>
<proteinExistence type="predicted"/>
<protein>
    <submittedName>
        <fullName evidence="3">Poly-beta-1,6-N-acetyl-D-glucosamine synthase</fullName>
        <ecNumber evidence="3">2.4.1.-</ecNumber>
    </submittedName>
</protein>
<organism evidence="3 4">
    <name type="scientific">Methanobrevibacter woesei</name>
    <dbReference type="NCBI Taxonomy" id="190976"/>
    <lineage>
        <taxon>Archaea</taxon>
        <taxon>Methanobacteriati</taxon>
        <taxon>Methanobacteriota</taxon>
        <taxon>Methanomada group</taxon>
        <taxon>Methanobacteria</taxon>
        <taxon>Methanobacteriales</taxon>
        <taxon>Methanobacteriaceae</taxon>
        <taxon>Methanobrevibacter</taxon>
    </lineage>
</organism>
<keyword evidence="3" id="KW-0328">Glycosyltransferase</keyword>
<evidence type="ECO:0000313" key="3">
    <source>
        <dbReference type="EMBL" id="PWB85183.1"/>
    </source>
</evidence>
<evidence type="ECO:0000259" key="2">
    <source>
        <dbReference type="Pfam" id="PF00535"/>
    </source>
</evidence>
<keyword evidence="1" id="KW-0472">Membrane</keyword>
<feature type="domain" description="Glycosyltransferase 2-like" evidence="2">
    <location>
        <begin position="7"/>
        <end position="181"/>
    </location>
</feature>
<dbReference type="SUPFAM" id="SSF53448">
    <property type="entry name" value="Nucleotide-diphospho-sugar transferases"/>
    <property type="match status" value="1"/>
</dbReference>
<evidence type="ECO:0000313" key="4">
    <source>
        <dbReference type="Proteomes" id="UP000245577"/>
    </source>
</evidence>
<name>A0A2U1S685_9EURY</name>
<dbReference type="EC" id="2.4.1.-" evidence="3"/>
<keyword evidence="3" id="KW-0808">Transferase</keyword>
<keyword evidence="4" id="KW-1185">Reference proteome</keyword>
<sequence length="324" mass="37309">MISMKVSVVTPNYNGKDFLYAYFESLIKNSNEIGEVIIVDNGSRDGSQEFIRNYREKVDFPIVLIENSQNLGFAEAVNQGISKARYDYIFSLNNDTVVEKSAILELLNLLNTEERIFSVSSKMVQFNNPELIDDAGDDYTLLAYTKKRGNNQNLNKFIEVSEVFSSCAGAALYRKDLLEELGGFDSEFFAYMEDVDLGYRARINGYKNLFCPNAIVYHIGSATTGSQYNEFKVRLAARNNVLVVYKNLPTLQKIVNILFLFLGFLIKYLFFLKKGFGPIYLEGLKEGLKTRNKIKKVEFKSKNWKNYFKIEYELIKNTFKLLKR</sequence>
<dbReference type="EMBL" id="MZGU01000006">
    <property type="protein sequence ID" value="PWB85183.1"/>
    <property type="molecule type" value="Genomic_DNA"/>
</dbReference>
<dbReference type="PANTHER" id="PTHR43179:SF11">
    <property type="entry name" value="GLYCOSYL TRANSFERASE"/>
    <property type="match status" value="1"/>
</dbReference>
<dbReference type="Pfam" id="PF00535">
    <property type="entry name" value="Glycos_transf_2"/>
    <property type="match status" value="1"/>
</dbReference>
<dbReference type="InterPro" id="IPR001173">
    <property type="entry name" value="Glyco_trans_2-like"/>
</dbReference>
<gene>
    <name evidence="3" type="primary">icaA</name>
    <name evidence="3" type="ORF">MBBWO_14980</name>
</gene>
<keyword evidence="1" id="KW-0812">Transmembrane</keyword>
<evidence type="ECO:0000256" key="1">
    <source>
        <dbReference type="SAM" id="Phobius"/>
    </source>
</evidence>
<dbReference type="CDD" id="cd04186">
    <property type="entry name" value="GT_2_like_c"/>
    <property type="match status" value="1"/>
</dbReference>